<dbReference type="Pfam" id="PF05163">
    <property type="entry name" value="DinB"/>
    <property type="match status" value="1"/>
</dbReference>
<evidence type="ECO:0000313" key="3">
    <source>
        <dbReference type="EMBL" id="MBF9220158.1"/>
    </source>
</evidence>
<dbReference type="InterPro" id="IPR034660">
    <property type="entry name" value="DinB/YfiT-like"/>
</dbReference>
<comment type="similarity">
    <text evidence="1">Belongs to the DinB family.</text>
</comment>
<evidence type="ECO:0000313" key="4">
    <source>
        <dbReference type="Proteomes" id="UP000618931"/>
    </source>
</evidence>
<dbReference type="EMBL" id="JADQDM010000001">
    <property type="protein sequence ID" value="MBF9220158.1"/>
    <property type="molecule type" value="Genomic_DNA"/>
</dbReference>
<keyword evidence="2" id="KW-0479">Metal-binding</keyword>
<dbReference type="PANTHER" id="PTHR37302:SF3">
    <property type="entry name" value="DAMAGE-INDUCIBLE PROTEIN DINB"/>
    <property type="match status" value="1"/>
</dbReference>
<evidence type="ECO:0000256" key="1">
    <source>
        <dbReference type="ARBA" id="ARBA00008635"/>
    </source>
</evidence>
<sequence length="160" mass="17836">MEAAFSQQYELVRSARAALLDYCATLSPAHFVAPVAAFNHSSIRDLLVHMAACYDFWLGQSALQRPARPRPAPETVPDVAALRRLFGEADALVADFGQHFAGRWLEPVPVAVPRQRVPQPFSPLHLFTHVITHEFHHKGQVLSMSRQLGYTPVDTDAIRT</sequence>
<keyword evidence="4" id="KW-1185">Reference proteome</keyword>
<name>A0ABS0HZP5_9BACT</name>
<proteinExistence type="inferred from homology"/>
<dbReference type="SUPFAM" id="SSF109854">
    <property type="entry name" value="DinB/YfiT-like putative metalloenzymes"/>
    <property type="match status" value="1"/>
</dbReference>
<protein>
    <submittedName>
        <fullName evidence="3">DinB family protein</fullName>
    </submittedName>
</protein>
<gene>
    <name evidence="3" type="ORF">I2H31_03490</name>
</gene>
<reference evidence="3 4" key="1">
    <citation type="submission" date="2020-11" db="EMBL/GenBank/DDBJ databases">
        <authorList>
            <person name="Kim M.K."/>
        </authorList>
    </citation>
    <scope>NUCLEOTIDE SEQUENCE [LARGE SCALE GENOMIC DNA]</scope>
    <source>
        <strain evidence="3 4">BT662</strain>
    </source>
</reference>
<dbReference type="RefSeq" id="WP_196291597.1">
    <property type="nucleotide sequence ID" value="NZ_JADQDM010000001.1"/>
</dbReference>
<evidence type="ECO:0000256" key="2">
    <source>
        <dbReference type="ARBA" id="ARBA00022723"/>
    </source>
</evidence>
<organism evidence="3 4">
    <name type="scientific">Hymenobacter ruricola</name>
    <dbReference type="NCBI Taxonomy" id="2791023"/>
    <lineage>
        <taxon>Bacteria</taxon>
        <taxon>Pseudomonadati</taxon>
        <taxon>Bacteroidota</taxon>
        <taxon>Cytophagia</taxon>
        <taxon>Cytophagales</taxon>
        <taxon>Hymenobacteraceae</taxon>
        <taxon>Hymenobacter</taxon>
    </lineage>
</organism>
<dbReference type="Gene3D" id="1.20.120.450">
    <property type="entry name" value="dinb family like domain"/>
    <property type="match status" value="1"/>
</dbReference>
<comment type="caution">
    <text evidence="3">The sequence shown here is derived from an EMBL/GenBank/DDBJ whole genome shotgun (WGS) entry which is preliminary data.</text>
</comment>
<accession>A0ABS0HZP5</accession>
<dbReference type="Proteomes" id="UP000618931">
    <property type="component" value="Unassembled WGS sequence"/>
</dbReference>
<dbReference type="InterPro" id="IPR007837">
    <property type="entry name" value="DinB"/>
</dbReference>
<dbReference type="PANTHER" id="PTHR37302">
    <property type="entry name" value="SLR1116 PROTEIN"/>
    <property type="match status" value="1"/>
</dbReference>